<evidence type="ECO:0000313" key="3">
    <source>
        <dbReference type="WBParaSite" id="TCNE_0001758501-mRNA-1"/>
    </source>
</evidence>
<dbReference type="WBParaSite" id="TCNE_0001758501-mRNA-1">
    <property type="protein sequence ID" value="TCNE_0001758501-mRNA-1"/>
    <property type="gene ID" value="TCNE_0001758501"/>
</dbReference>
<accession>A0A183VA14</accession>
<protein>
    <submittedName>
        <fullName evidence="3">DUF5641 domain-containing protein</fullName>
    </submittedName>
</protein>
<evidence type="ECO:0000313" key="2">
    <source>
        <dbReference type="Proteomes" id="UP000050794"/>
    </source>
</evidence>
<organism evidence="2 3">
    <name type="scientific">Toxocara canis</name>
    <name type="common">Canine roundworm</name>
    <dbReference type="NCBI Taxonomy" id="6265"/>
    <lineage>
        <taxon>Eukaryota</taxon>
        <taxon>Metazoa</taxon>
        <taxon>Ecdysozoa</taxon>
        <taxon>Nematoda</taxon>
        <taxon>Chromadorea</taxon>
        <taxon>Rhabditida</taxon>
        <taxon>Spirurina</taxon>
        <taxon>Ascaridomorpha</taxon>
        <taxon>Ascaridoidea</taxon>
        <taxon>Toxocaridae</taxon>
        <taxon>Toxocara</taxon>
    </lineage>
</organism>
<dbReference type="EMBL" id="UYWY01024582">
    <property type="protein sequence ID" value="VDM48905.1"/>
    <property type="molecule type" value="Genomic_DNA"/>
</dbReference>
<sequence length="89" mass="10567">MERRFNRQCGARNLTFKRGDSVLVRTYQRRGVSWTKGNVLKWVGRVLYKILVEGDVWIQQASQLRKGFSDPDRDQSDDLRRLFEMFDLG</sequence>
<evidence type="ECO:0000313" key="1">
    <source>
        <dbReference type="EMBL" id="VDM48905.1"/>
    </source>
</evidence>
<name>A0A183VA14_TOXCA</name>
<dbReference type="AlphaFoldDB" id="A0A183VA14"/>
<reference evidence="1 2" key="2">
    <citation type="submission" date="2018-11" db="EMBL/GenBank/DDBJ databases">
        <authorList>
            <consortium name="Pathogen Informatics"/>
        </authorList>
    </citation>
    <scope>NUCLEOTIDE SEQUENCE [LARGE SCALE GENOMIC DNA]</scope>
</reference>
<dbReference type="Proteomes" id="UP000050794">
    <property type="component" value="Unassembled WGS sequence"/>
</dbReference>
<proteinExistence type="predicted"/>
<keyword evidence="2" id="KW-1185">Reference proteome</keyword>
<reference evidence="3" key="1">
    <citation type="submission" date="2016-06" db="UniProtKB">
        <authorList>
            <consortium name="WormBaseParasite"/>
        </authorList>
    </citation>
    <scope>IDENTIFICATION</scope>
</reference>
<gene>
    <name evidence="1" type="ORF">TCNE_LOCUS17584</name>
</gene>